<feature type="transmembrane region" description="Helical" evidence="1">
    <location>
        <begin position="250"/>
        <end position="270"/>
    </location>
</feature>
<organism evidence="2 3">
    <name type="scientific">Macrolepiota fuliginosa MF-IS2</name>
    <dbReference type="NCBI Taxonomy" id="1400762"/>
    <lineage>
        <taxon>Eukaryota</taxon>
        <taxon>Fungi</taxon>
        <taxon>Dikarya</taxon>
        <taxon>Basidiomycota</taxon>
        <taxon>Agaricomycotina</taxon>
        <taxon>Agaricomycetes</taxon>
        <taxon>Agaricomycetidae</taxon>
        <taxon>Agaricales</taxon>
        <taxon>Agaricineae</taxon>
        <taxon>Agaricaceae</taxon>
        <taxon>Macrolepiota</taxon>
    </lineage>
</organism>
<dbReference type="Proteomes" id="UP000807342">
    <property type="component" value="Unassembled WGS sequence"/>
</dbReference>
<proteinExistence type="predicted"/>
<feature type="transmembrane region" description="Helical" evidence="1">
    <location>
        <begin position="106"/>
        <end position="127"/>
    </location>
</feature>
<keyword evidence="1" id="KW-1133">Transmembrane helix</keyword>
<feature type="transmembrane region" description="Helical" evidence="1">
    <location>
        <begin position="82"/>
        <end position="100"/>
    </location>
</feature>
<name>A0A9P5X5F6_9AGAR</name>
<dbReference type="EMBL" id="MU151343">
    <property type="protein sequence ID" value="KAF9444857.1"/>
    <property type="molecule type" value="Genomic_DNA"/>
</dbReference>
<dbReference type="AlphaFoldDB" id="A0A9P5X5F6"/>
<gene>
    <name evidence="2" type="ORF">P691DRAFT_304759</name>
</gene>
<evidence type="ECO:0000313" key="3">
    <source>
        <dbReference type="Proteomes" id="UP000807342"/>
    </source>
</evidence>
<sequence length="284" mass="31242">MFSIPPDYVLASQFSHFVALVYSLWAFFGTPRGKARRVDEVQWALVLMSLNLGTLVLVDGMISRGSHLGQISSTTWFRLRDLLAVTTLFFVCYFIVGPRVSSRGQWSSLVAITLTWLCTLALGSAVLDVAWKTLVWLVGHIPTPGHRGPASAWDNVFEKISLVPCEVLPLVLMLRSVRSDAKVCQQLAQNRAPFSVEYGSVSGDGVVHWNGPALPALESYDVMLLCLAIFFACLSAPLQDIPWESKGAFGEGVVVVCSTMLVIVTMRCYFRLINLVRASDALLV</sequence>
<keyword evidence="1" id="KW-0812">Transmembrane</keyword>
<feature type="transmembrane region" description="Helical" evidence="1">
    <location>
        <begin position="41"/>
        <end position="62"/>
    </location>
</feature>
<evidence type="ECO:0000313" key="2">
    <source>
        <dbReference type="EMBL" id="KAF9444857.1"/>
    </source>
</evidence>
<protein>
    <submittedName>
        <fullName evidence="2">Uncharacterized protein</fullName>
    </submittedName>
</protein>
<feature type="transmembrane region" description="Helical" evidence="1">
    <location>
        <begin position="7"/>
        <end position="29"/>
    </location>
</feature>
<keyword evidence="1" id="KW-0472">Membrane</keyword>
<evidence type="ECO:0000256" key="1">
    <source>
        <dbReference type="SAM" id="Phobius"/>
    </source>
</evidence>
<accession>A0A9P5X5F6</accession>
<reference evidence="2" key="1">
    <citation type="submission" date="2020-11" db="EMBL/GenBank/DDBJ databases">
        <authorList>
            <consortium name="DOE Joint Genome Institute"/>
            <person name="Ahrendt S."/>
            <person name="Riley R."/>
            <person name="Andreopoulos W."/>
            <person name="Labutti K."/>
            <person name="Pangilinan J."/>
            <person name="Ruiz-Duenas F.J."/>
            <person name="Barrasa J.M."/>
            <person name="Sanchez-Garcia M."/>
            <person name="Camarero S."/>
            <person name="Miyauchi S."/>
            <person name="Serrano A."/>
            <person name="Linde D."/>
            <person name="Babiker R."/>
            <person name="Drula E."/>
            <person name="Ayuso-Fernandez I."/>
            <person name="Pacheco R."/>
            <person name="Padilla G."/>
            <person name="Ferreira P."/>
            <person name="Barriuso J."/>
            <person name="Kellner H."/>
            <person name="Castanera R."/>
            <person name="Alfaro M."/>
            <person name="Ramirez L."/>
            <person name="Pisabarro A.G."/>
            <person name="Kuo A."/>
            <person name="Tritt A."/>
            <person name="Lipzen A."/>
            <person name="He G."/>
            <person name="Yan M."/>
            <person name="Ng V."/>
            <person name="Cullen D."/>
            <person name="Martin F."/>
            <person name="Rosso M.-N."/>
            <person name="Henrissat B."/>
            <person name="Hibbett D."/>
            <person name="Martinez A.T."/>
            <person name="Grigoriev I.V."/>
        </authorList>
    </citation>
    <scope>NUCLEOTIDE SEQUENCE</scope>
    <source>
        <strain evidence="2">MF-IS2</strain>
    </source>
</reference>
<keyword evidence="3" id="KW-1185">Reference proteome</keyword>
<comment type="caution">
    <text evidence="2">The sequence shown here is derived from an EMBL/GenBank/DDBJ whole genome shotgun (WGS) entry which is preliminary data.</text>
</comment>